<dbReference type="EMBL" id="CAJNVT010000144">
    <property type="protein sequence ID" value="CAF2746475.1"/>
    <property type="molecule type" value="Genomic_DNA"/>
</dbReference>
<evidence type="ECO:0000313" key="2">
    <source>
        <dbReference type="Proteomes" id="UP000675881"/>
    </source>
</evidence>
<reference evidence="1" key="1">
    <citation type="submission" date="2021-02" db="EMBL/GenBank/DDBJ databases">
        <authorList>
            <person name="Bekaert M."/>
        </authorList>
    </citation>
    <scope>NUCLEOTIDE SEQUENCE</scope>
    <source>
        <strain evidence="1">IoA-00</strain>
    </source>
</reference>
<gene>
    <name evidence="1" type="ORF">LSAA_310</name>
</gene>
<comment type="caution">
    <text evidence="1">The sequence shown here is derived from an EMBL/GenBank/DDBJ whole genome shotgun (WGS) entry which is preliminary data.</text>
</comment>
<sequence>MEAKIVSSSKDEEQDLLAITFEEHRFLEKKKLGHGSDDGFKIIFLFLLGVNNVQTYALSRLLFDESGECTDPTVFLMARALSMTSSPRGQPTWVVLEEANMSGARRGHRWQSWMDEFNLYTSLYGELSAERKKTLLLHCAKVEVQQ</sequence>
<accession>A0A817FF02</accession>
<proteinExistence type="predicted"/>
<dbReference type="Proteomes" id="UP000675881">
    <property type="component" value="Unassembled WGS sequence"/>
</dbReference>
<evidence type="ECO:0000313" key="1">
    <source>
        <dbReference type="EMBL" id="CAF2746475.1"/>
    </source>
</evidence>
<keyword evidence="2" id="KW-1185">Reference proteome</keyword>
<protein>
    <submittedName>
        <fullName evidence="1">(salmon louse) hypothetical protein</fullName>
    </submittedName>
</protein>
<organism evidence="1 2">
    <name type="scientific">Lepeophtheirus salmonis</name>
    <name type="common">Salmon louse</name>
    <name type="synonym">Caligus salmonis</name>
    <dbReference type="NCBI Taxonomy" id="72036"/>
    <lineage>
        <taxon>Eukaryota</taxon>
        <taxon>Metazoa</taxon>
        <taxon>Ecdysozoa</taxon>
        <taxon>Arthropoda</taxon>
        <taxon>Crustacea</taxon>
        <taxon>Multicrustacea</taxon>
        <taxon>Hexanauplia</taxon>
        <taxon>Copepoda</taxon>
        <taxon>Siphonostomatoida</taxon>
        <taxon>Caligidae</taxon>
        <taxon>Lepeophtheirus</taxon>
    </lineage>
</organism>
<name>A0A817FF02_LEPSM</name>
<dbReference type="AlphaFoldDB" id="A0A817FF02"/>